<dbReference type="AlphaFoldDB" id="A0AAF1KAX4"/>
<accession>A0AAF1KAX4</accession>
<feature type="transmembrane region" description="Helical" evidence="1">
    <location>
        <begin position="6"/>
        <end position="29"/>
    </location>
</feature>
<dbReference type="PIRSF" id="PIRSF010244">
    <property type="entry name" value="UCP010244_imp"/>
    <property type="match status" value="1"/>
</dbReference>
<dbReference type="KEGG" id="rtu:PR017_03470"/>
<sequence length="182" mass="19140">MLKVLFAIVVGVLGAALLHLVIILALPAYSNRDAFQRVEALGEEDAFHVLDPTASAGGLSNGDPYMQTAVCAFDLADMPVHLTAGGHVPFWSLGIYDSASNEVFSMSDRTSVGGALDVLVAAPVQLAAIRKALPAELSQSILVEMTEGQGYVVLRTMAPQPSFKEGASDFLAKARCDAFDAS</sequence>
<evidence type="ECO:0000313" key="2">
    <source>
        <dbReference type="EMBL" id="WFR96212.1"/>
    </source>
</evidence>
<reference evidence="2 3" key="1">
    <citation type="journal article" date="2018" name="Sci. Rep.">
        <title>Rhizobium tumorigenes sp. nov., a novel plant tumorigenic bacterium isolated from cane gall tumors on thornless blackberry.</title>
        <authorList>
            <person name="Kuzmanovi N."/>
            <person name="Smalla K."/>
            <person name="Gronow S."/>
            <person name="PuBawska J."/>
        </authorList>
    </citation>
    <scope>NUCLEOTIDE SEQUENCE [LARGE SCALE GENOMIC DNA]</scope>
    <source>
        <strain evidence="2 3">1078</strain>
    </source>
</reference>
<proteinExistence type="predicted"/>
<keyword evidence="1" id="KW-1133">Transmembrane helix</keyword>
<dbReference type="RefSeq" id="WP_111220313.1">
    <property type="nucleotide sequence ID" value="NZ_CP117255.1"/>
</dbReference>
<name>A0AAF1KAX4_9HYPH</name>
<keyword evidence="1" id="KW-0472">Membrane</keyword>
<keyword evidence="3" id="KW-1185">Reference proteome</keyword>
<protein>
    <submittedName>
        <fullName evidence="2">DUF1254 domain-containing protein</fullName>
    </submittedName>
</protein>
<organism evidence="2 3">
    <name type="scientific">Rhizobium tumorigenes</name>
    <dbReference type="NCBI Taxonomy" id="2041385"/>
    <lineage>
        <taxon>Bacteria</taxon>
        <taxon>Pseudomonadati</taxon>
        <taxon>Pseudomonadota</taxon>
        <taxon>Alphaproteobacteria</taxon>
        <taxon>Hyphomicrobiales</taxon>
        <taxon>Rhizobiaceae</taxon>
        <taxon>Rhizobium/Agrobacterium group</taxon>
        <taxon>Rhizobium</taxon>
    </lineage>
</organism>
<dbReference type="EMBL" id="CP117255">
    <property type="protein sequence ID" value="WFR96212.1"/>
    <property type="molecule type" value="Genomic_DNA"/>
</dbReference>
<evidence type="ECO:0000313" key="3">
    <source>
        <dbReference type="Proteomes" id="UP000249499"/>
    </source>
</evidence>
<dbReference type="InterPro" id="IPR014456">
    <property type="entry name" value="UCP010244_IM"/>
</dbReference>
<dbReference type="Proteomes" id="UP000249499">
    <property type="component" value="Chromosome"/>
</dbReference>
<evidence type="ECO:0000256" key="1">
    <source>
        <dbReference type="SAM" id="Phobius"/>
    </source>
</evidence>
<keyword evidence="1" id="KW-0812">Transmembrane</keyword>
<gene>
    <name evidence="2" type="ORF">PR017_03470</name>
</gene>
<reference evidence="3" key="2">
    <citation type="journal article" date="2023" name="MicrobiologyOpen">
        <title>Genomics of the tumorigenes clade of the family Rhizobiaceae and description of Rhizobium rhododendri sp. nov.</title>
        <authorList>
            <person name="Kuzmanovic N."/>
            <person name="diCenzo G.C."/>
            <person name="Bunk B."/>
            <person name="Sproeer C."/>
            <person name="Fruehling A."/>
            <person name="Neumann-Schaal M."/>
            <person name="Overmann J."/>
            <person name="Smalla K."/>
        </authorList>
    </citation>
    <scope>NUCLEOTIDE SEQUENCE [LARGE SCALE GENOMIC DNA]</scope>
    <source>
        <strain evidence="3">1078</strain>
    </source>
</reference>